<evidence type="ECO:0000256" key="5">
    <source>
        <dbReference type="SAM" id="Phobius"/>
    </source>
</evidence>
<dbReference type="Pfam" id="PF00027">
    <property type="entry name" value="cNMP_binding"/>
    <property type="match status" value="1"/>
</dbReference>
<evidence type="ECO:0000259" key="7">
    <source>
        <dbReference type="PROSITE" id="PS50801"/>
    </source>
</evidence>
<evidence type="ECO:0000256" key="2">
    <source>
        <dbReference type="ARBA" id="ARBA00022692"/>
    </source>
</evidence>
<dbReference type="SUPFAM" id="SSF51206">
    <property type="entry name" value="cAMP-binding domain-like"/>
    <property type="match status" value="1"/>
</dbReference>
<feature type="transmembrane region" description="Helical" evidence="5">
    <location>
        <begin position="189"/>
        <end position="209"/>
    </location>
</feature>
<comment type="caution">
    <text evidence="8">The sequence shown here is derived from an EMBL/GenBank/DDBJ whole genome shotgun (WGS) entry which is preliminary data.</text>
</comment>
<dbReference type="GO" id="GO:0016020">
    <property type="term" value="C:membrane"/>
    <property type="evidence" value="ECO:0007669"/>
    <property type="project" value="UniProtKB-SubCell"/>
</dbReference>
<feature type="domain" description="Cyclic nucleotide-binding" evidence="6">
    <location>
        <begin position="596"/>
        <end position="698"/>
    </location>
</feature>
<proteinExistence type="predicted"/>
<feature type="transmembrane region" description="Helical" evidence="5">
    <location>
        <begin position="117"/>
        <end position="139"/>
    </location>
</feature>
<dbReference type="Proteomes" id="UP001144323">
    <property type="component" value="Unassembled WGS sequence"/>
</dbReference>
<dbReference type="SUPFAM" id="SSF52091">
    <property type="entry name" value="SpoIIaa-like"/>
    <property type="match status" value="1"/>
</dbReference>
<feature type="transmembrane region" description="Helical" evidence="5">
    <location>
        <begin position="151"/>
        <end position="169"/>
    </location>
</feature>
<dbReference type="InterPro" id="IPR036513">
    <property type="entry name" value="STAS_dom_sf"/>
</dbReference>
<keyword evidence="2 5" id="KW-0812">Transmembrane</keyword>
<sequence length="755" mass="79579">MVEQISQDVAAGAAANRFLPFLRTFLGDLMSALVLVPVSATYLLSYTALVYSGALAFGRPAGLAAMLVTSLVAGLVTGLTSSFRFASGTLDNNATAIMAMVAAALAAEMGPTADPDALLATVIVGMAIAGLAAGASLLAIGAARAGGVVRLLPLQVMAGFLGTTGWILASGALRVSLGRPLDLAAVGDATLLARVGAMLAIAGAFAFIAPRVKSPMVLPALIGLSIGLHHVAFHFLGVDLAAQREAGWLIAFPSNLSLEFPWSPAVLAHVDWRALSHQGLALLVLGLVAPISLLLTATGLETATRHEARIDRELLVGGASSLLSGAAGGTIGFVTFARSMTLKEAGAGSRAAPVIATLLIGVMPFAFPQALGVIPVTALGGLLFYLGGGLLHKWVIQTRAKMSLGEWIAIPVVIALSVHYDIIIGVFAGLLLGCVHFTATYGLGAPVRARYFGDVALSNVWRSHADRELLWETARQRRVLYLQGFLFFGTANRLLKEVRAEIERGGLRWLVVDLGGVDDVDSSALSTLQRICEIAAARDMTVLFSAMPAEAAERLRRHARAPVFATLDDALEWCETRTLVAAGHVSSAHETLSARLREEFGEESAQFLLSQFSAVDVPAGGTLIAQGARSEELAFIESGRASVHVVFEDRPPVRVRTLVAGTMIGELGFYVGVPRTATIRADTDCRLICVTPGDISRLEADYPHLALGFHRLVAKRLCLRIHDKDHLIAGLMRGMRRSTERAASRAAPARAGGWE</sequence>
<name>A0A9W6GTL0_9HYPH</name>
<feature type="transmembrane region" description="Helical" evidence="5">
    <location>
        <begin position="29"/>
        <end position="51"/>
    </location>
</feature>
<dbReference type="Gene3D" id="2.60.120.10">
    <property type="entry name" value="Jelly Rolls"/>
    <property type="match status" value="1"/>
</dbReference>
<organism evidence="8 9">
    <name type="scientific">Methylocystis echinoides</name>
    <dbReference type="NCBI Taxonomy" id="29468"/>
    <lineage>
        <taxon>Bacteria</taxon>
        <taxon>Pseudomonadati</taxon>
        <taxon>Pseudomonadota</taxon>
        <taxon>Alphaproteobacteria</taxon>
        <taxon>Hyphomicrobiales</taxon>
        <taxon>Methylocystaceae</taxon>
        <taxon>Methylocystis</taxon>
    </lineage>
</organism>
<dbReference type="CDD" id="cd00038">
    <property type="entry name" value="CAP_ED"/>
    <property type="match status" value="1"/>
</dbReference>
<evidence type="ECO:0000256" key="3">
    <source>
        <dbReference type="ARBA" id="ARBA00022989"/>
    </source>
</evidence>
<comment type="subcellular location">
    <subcellularLocation>
        <location evidence="1">Membrane</location>
        <topology evidence="1">Multi-pass membrane protein</topology>
    </subcellularLocation>
</comment>
<evidence type="ECO:0000259" key="6">
    <source>
        <dbReference type="PROSITE" id="PS50042"/>
    </source>
</evidence>
<dbReference type="EMBL" id="BSEC01000001">
    <property type="protein sequence ID" value="GLI92847.1"/>
    <property type="molecule type" value="Genomic_DNA"/>
</dbReference>
<gene>
    <name evidence="8" type="ORF">LMG27198_18390</name>
</gene>
<keyword evidence="4 5" id="KW-0472">Membrane</keyword>
<dbReference type="InterPro" id="IPR000595">
    <property type="entry name" value="cNMP-bd_dom"/>
</dbReference>
<evidence type="ECO:0000256" key="1">
    <source>
        <dbReference type="ARBA" id="ARBA00004141"/>
    </source>
</evidence>
<accession>A0A9W6GTL0</accession>
<dbReference type="RefSeq" id="WP_281802309.1">
    <property type="nucleotide sequence ID" value="NZ_BSEC01000001.1"/>
</dbReference>
<dbReference type="Pfam" id="PF01740">
    <property type="entry name" value="STAS"/>
    <property type="match status" value="1"/>
</dbReference>
<feature type="domain" description="STAS" evidence="7">
    <location>
        <begin position="479"/>
        <end position="557"/>
    </location>
</feature>
<keyword evidence="3 5" id="KW-1133">Transmembrane helix</keyword>
<dbReference type="PANTHER" id="PTHR43310">
    <property type="entry name" value="SULFATE TRANSPORTER YBAR-RELATED"/>
    <property type="match status" value="1"/>
</dbReference>
<dbReference type="PANTHER" id="PTHR43310:SF1">
    <property type="entry name" value="SULFATE TRANSPORTER YBAR-RELATED"/>
    <property type="match status" value="1"/>
</dbReference>
<reference evidence="8" key="1">
    <citation type="journal article" date="2023" name="Int. J. Syst. Evol. Microbiol.">
        <title>Methylocystis iwaonis sp. nov., a type II methane-oxidizing bacterium from surface soil of a rice paddy field in Japan, and emended description of the genus Methylocystis (ex Whittenbury et al. 1970) Bowman et al. 1993.</title>
        <authorList>
            <person name="Kaise H."/>
            <person name="Sawadogo J.B."/>
            <person name="Alam M.S."/>
            <person name="Ueno C."/>
            <person name="Dianou D."/>
            <person name="Shinjo R."/>
            <person name="Asakawa S."/>
        </authorList>
    </citation>
    <scope>NUCLEOTIDE SEQUENCE</scope>
    <source>
        <strain evidence="8">LMG27198</strain>
    </source>
</reference>
<feature type="transmembrane region" description="Helical" evidence="5">
    <location>
        <begin position="216"/>
        <end position="236"/>
    </location>
</feature>
<dbReference type="InterPro" id="IPR014710">
    <property type="entry name" value="RmlC-like_jellyroll"/>
</dbReference>
<dbReference type="InterPro" id="IPR011547">
    <property type="entry name" value="SLC26A/SulP_dom"/>
</dbReference>
<dbReference type="Pfam" id="PF00916">
    <property type="entry name" value="Sulfate_transp"/>
    <property type="match status" value="1"/>
</dbReference>
<dbReference type="InterPro" id="IPR018490">
    <property type="entry name" value="cNMP-bd_dom_sf"/>
</dbReference>
<dbReference type="PROSITE" id="PS50801">
    <property type="entry name" value="STAS"/>
    <property type="match status" value="1"/>
</dbReference>
<evidence type="ECO:0000313" key="8">
    <source>
        <dbReference type="EMBL" id="GLI92847.1"/>
    </source>
</evidence>
<dbReference type="InterPro" id="IPR052706">
    <property type="entry name" value="Membrane-Transporter-like"/>
</dbReference>
<dbReference type="InterPro" id="IPR002645">
    <property type="entry name" value="STAS_dom"/>
</dbReference>
<dbReference type="Gene3D" id="3.30.750.24">
    <property type="entry name" value="STAS domain"/>
    <property type="match status" value="1"/>
</dbReference>
<keyword evidence="9" id="KW-1185">Reference proteome</keyword>
<protein>
    <submittedName>
        <fullName evidence="8">Sulfate permease</fullName>
    </submittedName>
</protein>
<feature type="transmembrane region" description="Helical" evidence="5">
    <location>
        <begin position="315"/>
        <end position="337"/>
    </location>
</feature>
<dbReference type="AlphaFoldDB" id="A0A9W6GTL0"/>
<feature type="transmembrane region" description="Helical" evidence="5">
    <location>
        <begin position="373"/>
        <end position="395"/>
    </location>
</feature>
<evidence type="ECO:0000256" key="4">
    <source>
        <dbReference type="ARBA" id="ARBA00023136"/>
    </source>
</evidence>
<dbReference type="CDD" id="cd07042">
    <property type="entry name" value="STAS_SulP_like_sulfate_transporter"/>
    <property type="match status" value="1"/>
</dbReference>
<feature type="transmembrane region" description="Helical" evidence="5">
    <location>
        <begin position="63"/>
        <end position="83"/>
    </location>
</feature>
<feature type="transmembrane region" description="Helical" evidence="5">
    <location>
        <begin position="280"/>
        <end position="300"/>
    </location>
</feature>
<dbReference type="SMART" id="SM00100">
    <property type="entry name" value="cNMP"/>
    <property type="match status" value="1"/>
</dbReference>
<dbReference type="PROSITE" id="PS50042">
    <property type="entry name" value="CNMP_BINDING_3"/>
    <property type="match status" value="1"/>
</dbReference>
<evidence type="ECO:0000313" key="9">
    <source>
        <dbReference type="Proteomes" id="UP001144323"/>
    </source>
</evidence>